<reference evidence="2 3" key="1">
    <citation type="journal article" date="2012" name="BMC Genomics">
        <title>Genomic basis of broad host range and environmental adaptability of Rhizobium tropici CIAT 899 and Rhizobium sp. PRF 81 which are used in inoculants for common bean (Phaseolus vulgaris L.).</title>
        <authorList>
            <person name="Ormeno-Orrillo E."/>
            <person name="Menna P."/>
            <person name="Almeida L.G."/>
            <person name="Ollero F.J."/>
            <person name="Nicolas M.F."/>
            <person name="Pains Rodrigues E."/>
            <person name="Shigueyoshi Nakatani A."/>
            <person name="Silva Batista J.S."/>
            <person name="Oliveira Chueire L.M."/>
            <person name="Souza R.C."/>
            <person name="Ribeiro Vasconcelos A.T."/>
            <person name="Megias M."/>
            <person name="Hungria M."/>
            <person name="Martinez-Romero E."/>
        </authorList>
    </citation>
    <scope>NUCLEOTIDE SEQUENCE [LARGE SCALE GENOMIC DNA]</scope>
    <source>
        <strain evidence="2 3">PRF 81</strain>
    </source>
</reference>
<dbReference type="EMBL" id="AQHN01000056">
    <property type="protein sequence ID" value="ENN87601.1"/>
    <property type="molecule type" value="Genomic_DNA"/>
</dbReference>
<protein>
    <submittedName>
        <fullName evidence="2">Uncharacterized protein</fullName>
    </submittedName>
</protein>
<gene>
    <name evidence="2" type="ORF">RHSP_63227</name>
</gene>
<comment type="caution">
    <text evidence="2">The sequence shown here is derived from an EMBL/GenBank/DDBJ whole genome shotgun (WGS) entry which is preliminary data.</text>
</comment>
<evidence type="ECO:0000313" key="2">
    <source>
        <dbReference type="EMBL" id="ENN87601.1"/>
    </source>
</evidence>
<accession>N6V3E0</accession>
<organism evidence="2 3">
    <name type="scientific">Rhizobium freirei PRF 81</name>
    <dbReference type="NCBI Taxonomy" id="363754"/>
    <lineage>
        <taxon>Bacteria</taxon>
        <taxon>Pseudomonadati</taxon>
        <taxon>Pseudomonadota</taxon>
        <taxon>Alphaproteobacteria</taxon>
        <taxon>Hyphomicrobiales</taxon>
        <taxon>Rhizobiaceae</taxon>
        <taxon>Rhizobium/Agrobacterium group</taxon>
        <taxon>Rhizobium</taxon>
    </lineage>
</organism>
<feature type="region of interest" description="Disordered" evidence="1">
    <location>
        <begin position="444"/>
        <end position="471"/>
    </location>
</feature>
<proteinExistence type="predicted"/>
<sequence>MSRFEGWPAVSRTCQLPSYCTEEAGQARKPTASSLRTKGSLFIVDCACISEVSAPVVAIDGNIFLGEVAGPDRRATIAEADIDLYRNILLLHDIRGRFLGIGSVALAVDGNAHVAKPYGQPVAIRHFAGLADSHDDAAPIGVLAGSRGLDQRRIGDRQRDALGGSIVFGARHGDFEHLGRAFAVANDLNGEILKEIVERCAEAGKLRIVGTIDMRLSISRSSAGGKQHQRIGGRGIAINGHGVEAWADAVGQQRLKSGRGNVGIGDDERKHRRHVGRDHAGALGNAVDGDLDAADVGAAGRDLRIGVRGHDRLGGLEPEIVHCILRHRVEHAGKFRCIERLADDAGGGEIDFVFTAADGRSSGLRGQLGRLSALQAGKGIGIAGIDDDGAGAAMGQVLPAEIDRSRRTLRTGEDAGDGCWLVEDHQQDIGAVLVLDAGGCRGHAHAAKRGHGNERFGSERGNGTGHESHLM</sequence>
<evidence type="ECO:0000313" key="3">
    <source>
        <dbReference type="Proteomes" id="UP000012429"/>
    </source>
</evidence>
<name>N6V3E0_9HYPH</name>
<dbReference type="Proteomes" id="UP000012429">
    <property type="component" value="Unassembled WGS sequence"/>
</dbReference>
<dbReference type="AlphaFoldDB" id="N6V3E0"/>
<keyword evidence="3" id="KW-1185">Reference proteome</keyword>
<evidence type="ECO:0000256" key="1">
    <source>
        <dbReference type="SAM" id="MobiDB-lite"/>
    </source>
</evidence>